<keyword evidence="1" id="KW-0413">Isomerase</keyword>
<dbReference type="NCBIfam" id="TIGR00236">
    <property type="entry name" value="wecB"/>
    <property type="match status" value="1"/>
</dbReference>
<dbReference type="PANTHER" id="PTHR43174">
    <property type="entry name" value="UDP-N-ACETYLGLUCOSAMINE 2-EPIMERASE"/>
    <property type="match status" value="1"/>
</dbReference>
<dbReference type="Pfam" id="PF02350">
    <property type="entry name" value="Epimerase_2"/>
    <property type="match status" value="1"/>
</dbReference>
<accession>A0A161L868</accession>
<gene>
    <name evidence="3" type="ORF">PJIAN_3540</name>
</gene>
<evidence type="ECO:0000256" key="1">
    <source>
        <dbReference type="RuleBase" id="RU003513"/>
    </source>
</evidence>
<reference evidence="4" key="2">
    <citation type="journal article" date="2017" name="Genome Announc.">
        <title>Draft genome sequence of Paludibacter jiangxiensis NM7(T), a propionate-producing fermentative bacterium.</title>
        <authorList>
            <person name="Qiu Y.-L."/>
            <person name="Tourlousse D.M."/>
            <person name="Matsuura N."/>
            <person name="Ohashi A."/>
            <person name="Sekiguchi Y."/>
        </authorList>
    </citation>
    <scope>NUCLEOTIDE SEQUENCE [LARGE SCALE GENOMIC DNA]</scope>
    <source>
        <strain evidence="4">NM7</strain>
    </source>
</reference>
<evidence type="ECO:0000313" key="3">
    <source>
        <dbReference type="EMBL" id="GAT63224.1"/>
    </source>
</evidence>
<dbReference type="InterPro" id="IPR003331">
    <property type="entry name" value="UDP_GlcNAc_Epimerase_2_dom"/>
</dbReference>
<protein>
    <submittedName>
        <fullName evidence="3">UDP-N-acetylglucosamine 2-epimerase</fullName>
    </submittedName>
</protein>
<dbReference type="PANTHER" id="PTHR43174:SF1">
    <property type="entry name" value="UDP-N-ACETYLGLUCOSAMINE 2-EPIMERASE"/>
    <property type="match status" value="1"/>
</dbReference>
<keyword evidence="4" id="KW-1185">Reference proteome</keyword>
<proteinExistence type="inferred from homology"/>
<organism evidence="3 4">
    <name type="scientific">Paludibacter jiangxiensis</name>
    <dbReference type="NCBI Taxonomy" id="681398"/>
    <lineage>
        <taxon>Bacteria</taxon>
        <taxon>Pseudomonadati</taxon>
        <taxon>Bacteroidota</taxon>
        <taxon>Bacteroidia</taxon>
        <taxon>Bacteroidales</taxon>
        <taxon>Paludibacteraceae</taxon>
        <taxon>Paludibacter</taxon>
    </lineage>
</organism>
<evidence type="ECO:0000313" key="4">
    <source>
        <dbReference type="Proteomes" id="UP000076586"/>
    </source>
</evidence>
<dbReference type="GO" id="GO:0016853">
    <property type="term" value="F:isomerase activity"/>
    <property type="evidence" value="ECO:0007669"/>
    <property type="project" value="UniProtKB-KW"/>
</dbReference>
<dbReference type="RefSeq" id="WP_068704197.1">
    <property type="nucleotide sequence ID" value="NZ_BDCR01000003.1"/>
</dbReference>
<dbReference type="OrthoDB" id="9803238at2"/>
<comment type="caution">
    <text evidence="3">The sequence shown here is derived from an EMBL/GenBank/DDBJ whole genome shotgun (WGS) entry which is preliminary data.</text>
</comment>
<comment type="similarity">
    <text evidence="1">Belongs to the UDP-N-acetylglucosamine 2-epimerase family.</text>
</comment>
<evidence type="ECO:0000259" key="2">
    <source>
        <dbReference type="Pfam" id="PF02350"/>
    </source>
</evidence>
<dbReference type="STRING" id="681398.PJIAN_3540"/>
<name>A0A161L868_9BACT</name>
<dbReference type="SUPFAM" id="SSF53756">
    <property type="entry name" value="UDP-Glycosyltransferase/glycogen phosphorylase"/>
    <property type="match status" value="1"/>
</dbReference>
<dbReference type="Gene3D" id="3.40.50.2000">
    <property type="entry name" value="Glycogen Phosphorylase B"/>
    <property type="match status" value="2"/>
</dbReference>
<dbReference type="AlphaFoldDB" id="A0A161L868"/>
<reference evidence="4" key="1">
    <citation type="submission" date="2016-04" db="EMBL/GenBank/DDBJ databases">
        <title>Draft genome sequence of Paludibacter jiangxiensis strain NM7.</title>
        <authorList>
            <person name="Qiu Y."/>
            <person name="Matsuura N."/>
            <person name="Ohashi A."/>
            <person name="Tourlousse M.D."/>
            <person name="Sekiguchi Y."/>
        </authorList>
    </citation>
    <scope>NUCLEOTIDE SEQUENCE [LARGE SCALE GENOMIC DNA]</scope>
    <source>
        <strain evidence="4">NM7</strain>
    </source>
</reference>
<dbReference type="Proteomes" id="UP000076586">
    <property type="component" value="Unassembled WGS sequence"/>
</dbReference>
<dbReference type="EMBL" id="BDCR01000003">
    <property type="protein sequence ID" value="GAT63224.1"/>
    <property type="molecule type" value="Genomic_DNA"/>
</dbReference>
<dbReference type="CDD" id="cd03786">
    <property type="entry name" value="GTB_UDP-GlcNAc_2-Epimerase"/>
    <property type="match status" value="1"/>
</dbReference>
<sequence length="371" mass="41007">MKKIILVCGARPNFMKIAPLMHELKNHPQLEAVLVHTGQHYDTQMSGRFFEELGIPAPNINLEVGSASHAQQTARIMTGFEKVCLDEIPDFVLVVGDVNSTAACVLVAAKLNIKTIHYEAGLRSNDRTMPEEINRLVTDSISDYFFTTSADADENLLKENVAQEKIFMVGNLMIDTLEANLAKAAGAPQVFGLLNKPGKIDINDLSASGYGVMTFHRPSNVDEKASLERLVNIWGAVSQQIPLVFPIHPRTYKNIQQFGLLETISSFPNLYLIEPLGYLEFIHLVSRAKFALTDSGGIQEETTHLNIPCLTVRPNTERPVTVWEGSNKLIKIDDIEAEAAAIVRGEGKTGNNPKYWDGKTAQRIVAILETL</sequence>
<feature type="domain" description="UDP-N-acetylglucosamine 2-epimerase" evidence="2">
    <location>
        <begin position="22"/>
        <end position="369"/>
    </location>
</feature>
<dbReference type="InterPro" id="IPR029767">
    <property type="entry name" value="WecB-like"/>
</dbReference>